<feature type="domain" description="DUF5714" evidence="1">
    <location>
        <begin position="57"/>
        <end position="230"/>
    </location>
</feature>
<dbReference type="InterPro" id="IPR043768">
    <property type="entry name" value="DUF5714"/>
</dbReference>
<dbReference type="AlphaFoldDB" id="A0A498GZK8"/>
<dbReference type="RefSeq" id="WP_128693823.1">
    <property type="nucleotide sequence ID" value="NZ_LHQS01000002.1"/>
</dbReference>
<sequence length="241" mass="26105">MEHTTGCLVCGRDLVYLDGPRRVTCTYCGETEDAEVICPEGHFICDRCHSLSALDLIERYCERTTDTDPLAIACTLMQSPAVRMHGPEHHFLVPAVLLAAYYNHTGEPEMKAKMLPIAKNRAEAVKGGFCGTHGTCGGAVGTGIFISLITGATPVKQKEWSLANQMTARSLMLIARHGGPRCCKRNSWLAITAAVTFLSERFGIDLPVRTTVRCSFSAINRECLGEACPFNPAAARAAKEG</sequence>
<evidence type="ECO:0000313" key="3">
    <source>
        <dbReference type="Proteomes" id="UP000290932"/>
    </source>
</evidence>
<dbReference type="Proteomes" id="UP000290932">
    <property type="component" value="Unassembled WGS sequence"/>
</dbReference>
<accession>A0A498GZK8</accession>
<evidence type="ECO:0000313" key="2">
    <source>
        <dbReference type="EMBL" id="RXE56091.1"/>
    </source>
</evidence>
<dbReference type="EMBL" id="LHQS01000002">
    <property type="protein sequence ID" value="RXE56091.1"/>
    <property type="molecule type" value="Genomic_DNA"/>
</dbReference>
<proteinExistence type="predicted"/>
<keyword evidence="2" id="KW-0808">Transferase</keyword>
<keyword evidence="3" id="KW-1185">Reference proteome</keyword>
<comment type="caution">
    <text evidence="2">The sequence shown here is derived from an EMBL/GenBank/DDBJ whole genome shotgun (WGS) entry which is preliminary data.</text>
</comment>
<reference evidence="2 3" key="1">
    <citation type="journal article" date="2015" name="Int. J. Syst. Evol. Microbiol.">
        <title>Methanoculleus taiwanensis sp. nov., a methanogen isolated from deep marine sediment at the deformation front area near Taiwan.</title>
        <authorList>
            <person name="Weng C.Y."/>
            <person name="Chen S.C."/>
            <person name="Lai M.C."/>
            <person name="Wu S.Y."/>
            <person name="Lin S."/>
            <person name="Yang T.F."/>
            <person name="Chen P.C."/>
        </authorList>
    </citation>
    <scope>NUCLEOTIDE SEQUENCE [LARGE SCALE GENOMIC DNA]</scope>
    <source>
        <strain evidence="2 3">CYW4</strain>
    </source>
</reference>
<dbReference type="OrthoDB" id="53339at2157"/>
<dbReference type="GO" id="GO:0032259">
    <property type="term" value="P:methylation"/>
    <property type="evidence" value="ECO:0007669"/>
    <property type="project" value="UniProtKB-KW"/>
</dbReference>
<evidence type="ECO:0000259" key="1">
    <source>
        <dbReference type="Pfam" id="PF18978"/>
    </source>
</evidence>
<protein>
    <submittedName>
        <fullName evidence="2">SAM-dependent methyltransferase</fullName>
    </submittedName>
</protein>
<dbReference type="Pfam" id="PF18978">
    <property type="entry name" value="DUF5714"/>
    <property type="match status" value="1"/>
</dbReference>
<dbReference type="GO" id="GO:0008168">
    <property type="term" value="F:methyltransferase activity"/>
    <property type="evidence" value="ECO:0007669"/>
    <property type="project" value="UniProtKB-KW"/>
</dbReference>
<gene>
    <name evidence="2" type="ORF">ABH15_07875</name>
</gene>
<organism evidence="2 3">
    <name type="scientific">Methanoculleus taiwanensis</name>
    <dbReference type="NCBI Taxonomy" id="1550565"/>
    <lineage>
        <taxon>Archaea</taxon>
        <taxon>Methanobacteriati</taxon>
        <taxon>Methanobacteriota</taxon>
        <taxon>Stenosarchaea group</taxon>
        <taxon>Methanomicrobia</taxon>
        <taxon>Methanomicrobiales</taxon>
        <taxon>Methanomicrobiaceae</taxon>
        <taxon>Methanoculleus</taxon>
    </lineage>
</organism>
<name>A0A498GZK8_9EURY</name>
<keyword evidence="2" id="KW-0489">Methyltransferase</keyword>